<dbReference type="EMBL" id="CDOE01000076">
    <property type="protein sequence ID" value="CEN40104.1"/>
    <property type="molecule type" value="Genomic_DNA"/>
</dbReference>
<proteinExistence type="inferred from homology"/>
<dbReference type="Gene3D" id="3.40.50.720">
    <property type="entry name" value="NAD(P)-binding Rossmann-like Domain"/>
    <property type="match status" value="1"/>
</dbReference>
<protein>
    <submittedName>
        <fullName evidence="2">Epimerase family protein yfcH</fullName>
    </submittedName>
</protein>
<evidence type="ECO:0000256" key="1">
    <source>
        <dbReference type="ARBA" id="ARBA00009353"/>
    </source>
</evidence>
<dbReference type="Pfam" id="PF08338">
    <property type="entry name" value="DUF1731"/>
    <property type="match status" value="1"/>
</dbReference>
<dbReference type="Proteomes" id="UP000044026">
    <property type="component" value="Unassembled WGS sequence"/>
</dbReference>
<dbReference type="NCBIfam" id="TIGR01777">
    <property type="entry name" value="yfcH"/>
    <property type="match status" value="1"/>
</dbReference>
<dbReference type="Pfam" id="PF01370">
    <property type="entry name" value="Epimerase"/>
    <property type="match status" value="1"/>
</dbReference>
<reference evidence="2 3" key="1">
    <citation type="submission" date="2015-01" db="EMBL/GenBank/DDBJ databases">
        <authorList>
            <person name="Xiang T."/>
            <person name="Song Y."/>
            <person name="Huang L."/>
            <person name="Wang B."/>
            <person name="Wu P."/>
        </authorList>
    </citation>
    <scope>NUCLEOTIDE SEQUENCE [LARGE SCALE GENOMIC DNA]</scope>
    <source>
        <strain evidence="2 3">Cc12</strain>
    </source>
</reference>
<organism evidence="2 3">
    <name type="scientific">Capnocytophaga canimorsus</name>
    <dbReference type="NCBI Taxonomy" id="28188"/>
    <lineage>
        <taxon>Bacteria</taxon>
        <taxon>Pseudomonadati</taxon>
        <taxon>Bacteroidota</taxon>
        <taxon>Flavobacteriia</taxon>
        <taxon>Flavobacteriales</taxon>
        <taxon>Flavobacteriaceae</taxon>
        <taxon>Capnocytophaga</taxon>
    </lineage>
</organism>
<dbReference type="SUPFAM" id="SSF51735">
    <property type="entry name" value="NAD(P)-binding Rossmann-fold domains"/>
    <property type="match status" value="1"/>
</dbReference>
<dbReference type="InterPro" id="IPR001509">
    <property type="entry name" value="Epimerase_deHydtase"/>
</dbReference>
<dbReference type="InterPro" id="IPR010099">
    <property type="entry name" value="SDR39U1"/>
</dbReference>
<dbReference type="PANTHER" id="PTHR11092">
    <property type="entry name" value="SUGAR NUCLEOTIDE EPIMERASE RELATED"/>
    <property type="match status" value="1"/>
</dbReference>
<evidence type="ECO:0000313" key="3">
    <source>
        <dbReference type="Proteomes" id="UP000044026"/>
    </source>
</evidence>
<dbReference type="RefSeq" id="WP_042001669.1">
    <property type="nucleotide sequence ID" value="NZ_CP022382.1"/>
</dbReference>
<name>A0A0B7HN84_9FLAO</name>
<dbReference type="PANTHER" id="PTHR11092:SF0">
    <property type="entry name" value="EPIMERASE FAMILY PROTEIN SDR39U1"/>
    <property type="match status" value="1"/>
</dbReference>
<comment type="similarity">
    <text evidence="1">Belongs to the NAD(P)-dependent epimerase/dehydratase family. SDR39U1 subfamily.</text>
</comment>
<evidence type="ECO:0000313" key="2">
    <source>
        <dbReference type="EMBL" id="CEN40104.1"/>
    </source>
</evidence>
<accession>A0A0B7HN84</accession>
<sequence length="301" mass="34388">MEKEIILITGANGMLAKKLEKSLSFNYQVRFLSRSPKRENEYRWDIENEYIDPKSLFGVNHVIHLAGTSIGEKRWTKARKKSILSSRVNSAKLLLKAFIENHLVLKTFISASAVGYYGTKTTSTIYKENDPAGDDFLSQVCQAWEKVAFDFRAITQRVVIFRFGVIIDKQGGMLNKILPLARYRLNPVIGSGKQYLPWIAIDDLTEMIIYGLKTSQLEGIYNAVAPSHVTHREFNHILSEQLNRKNILPDLPAFILRLVLGEMSVLVLEGSRVDSQKIQQKGFRFKYPYLSDALKKELSEK</sequence>
<gene>
    <name evidence="2" type="ORF">CCAN12_780019</name>
</gene>
<dbReference type="GeneID" id="69580229"/>
<dbReference type="InterPro" id="IPR036291">
    <property type="entry name" value="NAD(P)-bd_dom_sf"/>
</dbReference>
<dbReference type="InterPro" id="IPR013549">
    <property type="entry name" value="DUF1731"/>
</dbReference>
<dbReference type="AlphaFoldDB" id="A0A0B7HN84"/>